<dbReference type="InterPro" id="IPR011989">
    <property type="entry name" value="ARM-like"/>
</dbReference>
<sequence length="563" mass="63450">MPALQRQDSRPSIHSWWSDSNSLLHSGPTINLHAAAKPLMRFMYHRQALGLIESNRAIRLSQPVLEDLSSYLLCKYVSHRTQWTVLQYLNYRARWHDGEAQEILNSPVLDHIPQLLVDENLRELTISLLETLLARTLGRSMLSILEPNTSEYLLRGDDPKSQHDICLEVTAVLARYARHPQGEHPLLQLLESNRGHMRWWACKVIIYFQDAPEMERWFPATKLVKLLRDEDGDVRDQATYALARAFERRPGIAAPIVAAATRENSVKELCAGFARKQHSLALSILLDQIPMKNWLDDLSNMDEALVEQTLRKLIRVSQDCGGSDALRLAGIQDHLPQLLSGESASIRSRTCELVDNLPGYHTWAPDMLPTLRGLSKDDSEPAAIELAYALNQMTEHLHSVGAGATILLGTNILKDGPSRRSQRVDIRYPLRNLIWTLVKHNCTHFACDPQICLALKSVIDALVGALPIQGLLDFVRSQNVETVKTVAQTLVQLSRWPGGVEALVTSPDFNRHLSGLFASPTREVHRLGCMIMENMTRYNLRIHVYPGIVDEKYEGPSGPYPLA</sequence>
<dbReference type="Gene3D" id="1.25.10.10">
    <property type="entry name" value="Leucine-rich Repeat Variant"/>
    <property type="match status" value="2"/>
</dbReference>
<evidence type="ECO:0000313" key="1">
    <source>
        <dbReference type="EMBL" id="KAJ7622384.1"/>
    </source>
</evidence>
<organism evidence="1 2">
    <name type="scientific">Roridomyces roridus</name>
    <dbReference type="NCBI Taxonomy" id="1738132"/>
    <lineage>
        <taxon>Eukaryota</taxon>
        <taxon>Fungi</taxon>
        <taxon>Dikarya</taxon>
        <taxon>Basidiomycota</taxon>
        <taxon>Agaricomycotina</taxon>
        <taxon>Agaricomycetes</taxon>
        <taxon>Agaricomycetidae</taxon>
        <taxon>Agaricales</taxon>
        <taxon>Marasmiineae</taxon>
        <taxon>Mycenaceae</taxon>
        <taxon>Roridomyces</taxon>
    </lineage>
</organism>
<comment type="caution">
    <text evidence="1">The sequence shown here is derived from an EMBL/GenBank/DDBJ whole genome shotgun (WGS) entry which is preliminary data.</text>
</comment>
<dbReference type="EMBL" id="JARKIF010000015">
    <property type="protein sequence ID" value="KAJ7622384.1"/>
    <property type="molecule type" value="Genomic_DNA"/>
</dbReference>
<name>A0AAD7BIX8_9AGAR</name>
<gene>
    <name evidence="1" type="ORF">FB45DRAFT_927662</name>
</gene>
<dbReference type="InterPro" id="IPR016024">
    <property type="entry name" value="ARM-type_fold"/>
</dbReference>
<evidence type="ECO:0000313" key="2">
    <source>
        <dbReference type="Proteomes" id="UP001221142"/>
    </source>
</evidence>
<dbReference type="Proteomes" id="UP001221142">
    <property type="component" value="Unassembled WGS sequence"/>
</dbReference>
<dbReference type="AlphaFoldDB" id="A0AAD7BIX8"/>
<evidence type="ECO:0008006" key="3">
    <source>
        <dbReference type="Google" id="ProtNLM"/>
    </source>
</evidence>
<protein>
    <recommendedName>
        <fullName evidence="3">ARM repeat-containing protein</fullName>
    </recommendedName>
</protein>
<keyword evidence="2" id="KW-1185">Reference proteome</keyword>
<reference evidence="1" key="1">
    <citation type="submission" date="2023-03" db="EMBL/GenBank/DDBJ databases">
        <title>Massive genome expansion in bonnet fungi (Mycena s.s.) driven by repeated elements and novel gene families across ecological guilds.</title>
        <authorList>
            <consortium name="Lawrence Berkeley National Laboratory"/>
            <person name="Harder C.B."/>
            <person name="Miyauchi S."/>
            <person name="Viragh M."/>
            <person name="Kuo A."/>
            <person name="Thoen E."/>
            <person name="Andreopoulos B."/>
            <person name="Lu D."/>
            <person name="Skrede I."/>
            <person name="Drula E."/>
            <person name="Henrissat B."/>
            <person name="Morin E."/>
            <person name="Kohler A."/>
            <person name="Barry K."/>
            <person name="LaButti K."/>
            <person name="Morin E."/>
            <person name="Salamov A."/>
            <person name="Lipzen A."/>
            <person name="Mereny Z."/>
            <person name="Hegedus B."/>
            <person name="Baldrian P."/>
            <person name="Stursova M."/>
            <person name="Weitz H."/>
            <person name="Taylor A."/>
            <person name="Grigoriev I.V."/>
            <person name="Nagy L.G."/>
            <person name="Martin F."/>
            <person name="Kauserud H."/>
        </authorList>
    </citation>
    <scope>NUCLEOTIDE SEQUENCE</scope>
    <source>
        <strain evidence="1">9284</strain>
    </source>
</reference>
<accession>A0AAD7BIX8</accession>
<dbReference type="SUPFAM" id="SSF48371">
    <property type="entry name" value="ARM repeat"/>
    <property type="match status" value="1"/>
</dbReference>
<proteinExistence type="predicted"/>